<dbReference type="Proteomes" id="UP000530660">
    <property type="component" value="Unassembled WGS sequence"/>
</dbReference>
<keyword evidence="1" id="KW-0472">Membrane</keyword>
<accession>A0A7J7IK99</accession>
<dbReference type="OrthoDB" id="8907274at2759"/>
<evidence type="ECO:0000313" key="3">
    <source>
        <dbReference type="Proteomes" id="UP000530660"/>
    </source>
</evidence>
<sequence>MVDSALDRSVIVSLDADEDETSSRSTRRFPLTLDGWLVTTLGIGLPLLLDRFIPPRVAPISLQDPSVQLSRRSEIVPAPVLLLFAYVVPLVALAWHAKQRRCSYSWNGASNAGVLLWIATGVVEANGVALLATVVLKLLVGRPRPYFALVCERYLDGHEMKTCAGDVWQVREARKAFHQGTLRWHSAQ</sequence>
<feature type="transmembrane region" description="Helical" evidence="1">
    <location>
        <begin position="75"/>
        <end position="95"/>
    </location>
</feature>
<gene>
    <name evidence="2" type="ORF">F1559_000281</name>
</gene>
<proteinExistence type="predicted"/>
<dbReference type="AlphaFoldDB" id="A0A7J7IK99"/>
<organism evidence="2 3">
    <name type="scientific">Cyanidiococcus yangmingshanensis</name>
    <dbReference type="NCBI Taxonomy" id="2690220"/>
    <lineage>
        <taxon>Eukaryota</taxon>
        <taxon>Rhodophyta</taxon>
        <taxon>Bangiophyceae</taxon>
        <taxon>Cyanidiales</taxon>
        <taxon>Cyanidiaceae</taxon>
        <taxon>Cyanidiococcus</taxon>
    </lineage>
</organism>
<dbReference type="EMBL" id="VWRR01000006">
    <property type="protein sequence ID" value="KAF6003448.1"/>
    <property type="molecule type" value="Genomic_DNA"/>
</dbReference>
<keyword evidence="1" id="KW-1133">Transmembrane helix</keyword>
<evidence type="ECO:0000256" key="1">
    <source>
        <dbReference type="SAM" id="Phobius"/>
    </source>
</evidence>
<dbReference type="InterPro" id="IPR036938">
    <property type="entry name" value="PAP2/HPO_sf"/>
</dbReference>
<feature type="transmembrane region" description="Helical" evidence="1">
    <location>
        <begin position="115"/>
        <end position="140"/>
    </location>
</feature>
<name>A0A7J7IK99_9RHOD</name>
<reference evidence="2 3" key="1">
    <citation type="journal article" date="2020" name="J. Phycol.">
        <title>Comparative genome analysis reveals Cyanidiococcus gen. nov., a new extremophilic red algal genus sister to Cyanidioschyzon (Cyanidioschyzonaceae, Rhodophyta).</title>
        <authorList>
            <person name="Liu S.-L."/>
            <person name="Chiang Y.-R."/>
            <person name="Yoon H.S."/>
            <person name="Fu H.-Y."/>
        </authorList>
    </citation>
    <scope>NUCLEOTIDE SEQUENCE [LARGE SCALE GENOMIC DNA]</scope>
    <source>
        <strain evidence="2 3">THAL066</strain>
    </source>
</reference>
<dbReference type="Gene3D" id="1.20.144.10">
    <property type="entry name" value="Phosphatidic acid phosphatase type 2/haloperoxidase"/>
    <property type="match status" value="1"/>
</dbReference>
<keyword evidence="1" id="KW-0812">Transmembrane</keyword>
<keyword evidence="3" id="KW-1185">Reference proteome</keyword>
<evidence type="ECO:0000313" key="2">
    <source>
        <dbReference type="EMBL" id="KAF6003448.1"/>
    </source>
</evidence>
<comment type="caution">
    <text evidence="2">The sequence shown here is derived from an EMBL/GenBank/DDBJ whole genome shotgun (WGS) entry which is preliminary data.</text>
</comment>
<dbReference type="SUPFAM" id="SSF48317">
    <property type="entry name" value="Acid phosphatase/Vanadium-dependent haloperoxidase"/>
    <property type="match status" value="1"/>
</dbReference>
<protein>
    <submittedName>
        <fullName evidence="2">Uncharacterized protein</fullName>
    </submittedName>
</protein>